<dbReference type="PANTHER" id="PTHR31164">
    <property type="entry name" value="RAD52 MOTIF-CONTAINING PROTEIN 1"/>
    <property type="match status" value="1"/>
</dbReference>
<evidence type="ECO:0000313" key="13">
    <source>
        <dbReference type="Proteomes" id="UP001066276"/>
    </source>
</evidence>
<feature type="region of interest" description="Disordered" evidence="10">
    <location>
        <begin position="18"/>
        <end position="49"/>
    </location>
</feature>
<dbReference type="InterPro" id="IPR040224">
    <property type="entry name" value="RDM1"/>
</dbReference>
<proteinExistence type="predicted"/>
<keyword evidence="6 9" id="KW-0694">RNA-binding</keyword>
<accession>A0AAV7Q9D9</accession>
<dbReference type="InterPro" id="IPR012677">
    <property type="entry name" value="Nucleotide-bd_a/b_plait_sf"/>
</dbReference>
<dbReference type="CDD" id="cd12364">
    <property type="entry name" value="RRM_RDM1"/>
    <property type="match status" value="1"/>
</dbReference>
<dbReference type="InterPro" id="IPR035979">
    <property type="entry name" value="RBD_domain_sf"/>
</dbReference>
<dbReference type="InterPro" id="IPR034200">
    <property type="entry name" value="RDM1_RRM"/>
</dbReference>
<dbReference type="PROSITE" id="PS50102">
    <property type="entry name" value="RRM"/>
    <property type="match status" value="1"/>
</dbReference>
<dbReference type="SUPFAM" id="SSF54928">
    <property type="entry name" value="RNA-binding domain, RBD"/>
    <property type="match status" value="1"/>
</dbReference>
<evidence type="ECO:0000256" key="4">
    <source>
        <dbReference type="ARBA" id="ARBA00013723"/>
    </source>
</evidence>
<dbReference type="GO" id="GO:0005737">
    <property type="term" value="C:cytoplasm"/>
    <property type="evidence" value="ECO:0007669"/>
    <property type="project" value="UniProtKB-SubCell"/>
</dbReference>
<protein>
    <recommendedName>
        <fullName evidence="4">RAD52 motif-containing protein 1</fullName>
    </recommendedName>
</protein>
<reference evidence="12" key="1">
    <citation type="journal article" date="2022" name="bioRxiv">
        <title>Sequencing and chromosome-scale assembly of the giantPleurodeles waltlgenome.</title>
        <authorList>
            <person name="Brown T."/>
            <person name="Elewa A."/>
            <person name="Iarovenko S."/>
            <person name="Subramanian E."/>
            <person name="Araus A.J."/>
            <person name="Petzold A."/>
            <person name="Susuki M."/>
            <person name="Suzuki K.-i.T."/>
            <person name="Hayashi T."/>
            <person name="Toyoda A."/>
            <person name="Oliveira C."/>
            <person name="Osipova E."/>
            <person name="Leigh N.D."/>
            <person name="Simon A."/>
            <person name="Yun M.H."/>
        </authorList>
    </citation>
    <scope>NUCLEOTIDE SEQUENCE</scope>
    <source>
        <strain evidence="12">20211129_DDA</strain>
        <tissue evidence="12">Liver</tissue>
    </source>
</reference>
<dbReference type="AlphaFoldDB" id="A0AAV7Q9D9"/>
<organism evidence="12 13">
    <name type="scientific">Pleurodeles waltl</name>
    <name type="common">Iberian ribbed newt</name>
    <dbReference type="NCBI Taxonomy" id="8319"/>
    <lineage>
        <taxon>Eukaryota</taxon>
        <taxon>Metazoa</taxon>
        <taxon>Chordata</taxon>
        <taxon>Craniata</taxon>
        <taxon>Vertebrata</taxon>
        <taxon>Euteleostomi</taxon>
        <taxon>Amphibia</taxon>
        <taxon>Batrachia</taxon>
        <taxon>Caudata</taxon>
        <taxon>Salamandroidea</taxon>
        <taxon>Salamandridae</taxon>
        <taxon>Pleurodelinae</taxon>
        <taxon>Pleurodeles</taxon>
    </lineage>
</organism>
<evidence type="ECO:0000256" key="3">
    <source>
        <dbReference type="ARBA" id="ARBA00011738"/>
    </source>
</evidence>
<comment type="subcellular location">
    <subcellularLocation>
        <location evidence="1">Cytoplasm</location>
    </subcellularLocation>
    <subcellularLocation>
        <location evidence="2">Nucleus</location>
        <location evidence="2">Nucleolus</location>
    </subcellularLocation>
</comment>
<evidence type="ECO:0000256" key="9">
    <source>
        <dbReference type="PROSITE-ProRule" id="PRU00176"/>
    </source>
</evidence>
<evidence type="ECO:0000313" key="12">
    <source>
        <dbReference type="EMBL" id="KAJ1136928.1"/>
    </source>
</evidence>
<evidence type="ECO:0000256" key="8">
    <source>
        <dbReference type="ARBA" id="ARBA00023242"/>
    </source>
</evidence>
<keyword evidence="8" id="KW-0539">Nucleus</keyword>
<evidence type="ECO:0000256" key="5">
    <source>
        <dbReference type="ARBA" id="ARBA00022490"/>
    </source>
</evidence>
<sequence>MGVPLSAKLDQLCGEQIEVPRSSESYHKYLPEGSQERSPSTVPPGKESKKLDSVERKIWCLVDALKRVSSASASYSGALAMDASAEIIEFKVPTDNSKTVFVWNITASLSEEETFILLMKTFSEFGLLYSIRVCKNAAVAEPGFYAIVKFYSSRDASRAQRACDKQVLFQDFPLKVRLCTKQKGYEHFGRGLNSVKCQDVANHYLGFNGWSKRIIMIQNISGFDDLEDEDTGAEPEGKSLKYLCVIEVALHKHGLCSRGVGVGEEKLENPKDPLETLMKAGKTQKFAVQKALSDAFQKILLVVLENGKVAAEYSSVREEAVDCLSEEELQGLIQVNDLSWMQLNEDGEEEILCDLSFDETDIDDLTVVS</sequence>
<dbReference type="SMART" id="SM00360">
    <property type="entry name" value="RRM"/>
    <property type="match status" value="1"/>
</dbReference>
<evidence type="ECO:0000256" key="6">
    <source>
        <dbReference type="ARBA" id="ARBA00022884"/>
    </source>
</evidence>
<dbReference type="FunFam" id="3.30.390.80:FF:000002">
    <property type="entry name" value="RAD52 motif containing 1"/>
    <property type="match status" value="1"/>
</dbReference>
<dbReference type="InterPro" id="IPR000504">
    <property type="entry name" value="RRM_dom"/>
</dbReference>
<dbReference type="GO" id="GO:0003723">
    <property type="term" value="F:RNA binding"/>
    <property type="evidence" value="ECO:0007669"/>
    <property type="project" value="UniProtKB-UniRule"/>
</dbReference>
<dbReference type="Gene3D" id="3.30.70.330">
    <property type="match status" value="1"/>
</dbReference>
<dbReference type="Proteomes" id="UP001066276">
    <property type="component" value="Chromosome 6"/>
</dbReference>
<evidence type="ECO:0000259" key="11">
    <source>
        <dbReference type="PROSITE" id="PS50102"/>
    </source>
</evidence>
<dbReference type="GO" id="GO:0005730">
    <property type="term" value="C:nucleolus"/>
    <property type="evidence" value="ECO:0007669"/>
    <property type="project" value="UniProtKB-SubCell"/>
</dbReference>
<evidence type="ECO:0000256" key="1">
    <source>
        <dbReference type="ARBA" id="ARBA00004496"/>
    </source>
</evidence>
<dbReference type="GO" id="GO:0006310">
    <property type="term" value="P:DNA recombination"/>
    <property type="evidence" value="ECO:0007669"/>
    <property type="project" value="UniProtKB-ARBA"/>
</dbReference>
<gene>
    <name evidence="12" type="ORF">NDU88_003342</name>
</gene>
<dbReference type="InterPro" id="IPR057652">
    <property type="entry name" value="DSRM_RDM1"/>
</dbReference>
<dbReference type="Pfam" id="PF25517">
    <property type="entry name" value="DSRM_RDM1"/>
    <property type="match status" value="1"/>
</dbReference>
<dbReference type="InterPro" id="IPR042525">
    <property type="entry name" value="Rad52_Rad59_Rad22_sf"/>
</dbReference>
<name>A0AAV7Q9D9_PLEWA</name>
<evidence type="ECO:0000256" key="2">
    <source>
        <dbReference type="ARBA" id="ARBA00004604"/>
    </source>
</evidence>
<dbReference type="PANTHER" id="PTHR31164:SF1">
    <property type="entry name" value="RAD52 MOTIF-CONTAINING PROTEIN 1"/>
    <property type="match status" value="1"/>
</dbReference>
<evidence type="ECO:0000256" key="7">
    <source>
        <dbReference type="ARBA" id="ARBA00023125"/>
    </source>
</evidence>
<dbReference type="EMBL" id="JANPWB010000010">
    <property type="protein sequence ID" value="KAJ1136928.1"/>
    <property type="molecule type" value="Genomic_DNA"/>
</dbReference>
<dbReference type="SUPFAM" id="SSF54768">
    <property type="entry name" value="dsRNA-binding domain-like"/>
    <property type="match status" value="1"/>
</dbReference>
<keyword evidence="5" id="KW-0963">Cytoplasm</keyword>
<comment type="caution">
    <text evidence="12">The sequence shown here is derived from an EMBL/GenBank/DDBJ whole genome shotgun (WGS) entry which is preliminary data.</text>
</comment>
<keyword evidence="13" id="KW-1185">Reference proteome</keyword>
<keyword evidence="7" id="KW-0238">DNA-binding</keyword>
<feature type="domain" description="RRM" evidence="11">
    <location>
        <begin position="98"/>
        <end position="181"/>
    </location>
</feature>
<dbReference type="GO" id="GO:0006302">
    <property type="term" value="P:double-strand break repair"/>
    <property type="evidence" value="ECO:0007669"/>
    <property type="project" value="UniProtKB-ARBA"/>
</dbReference>
<dbReference type="Gene3D" id="3.30.390.80">
    <property type="entry name" value="DNA repair protein Rad52/59/22"/>
    <property type="match status" value="1"/>
</dbReference>
<comment type="subunit">
    <text evidence="3">Homodimer.</text>
</comment>
<dbReference type="Pfam" id="PF00076">
    <property type="entry name" value="RRM_1"/>
    <property type="match status" value="1"/>
</dbReference>
<evidence type="ECO:0000256" key="10">
    <source>
        <dbReference type="SAM" id="MobiDB-lite"/>
    </source>
</evidence>
<dbReference type="GO" id="GO:0003677">
    <property type="term" value="F:DNA binding"/>
    <property type="evidence" value="ECO:0007669"/>
    <property type="project" value="UniProtKB-KW"/>
</dbReference>